<evidence type="ECO:0000256" key="2">
    <source>
        <dbReference type="ARBA" id="ARBA00022900"/>
    </source>
</evidence>
<feature type="region of interest" description="Disordered" evidence="4">
    <location>
        <begin position="278"/>
        <end position="367"/>
    </location>
</feature>
<dbReference type="Pfam" id="PF07648">
    <property type="entry name" value="Kazal_2"/>
    <property type="match status" value="4"/>
</dbReference>
<feature type="compositionally biased region" description="Basic residues" evidence="4">
    <location>
        <begin position="322"/>
        <end position="334"/>
    </location>
</feature>
<dbReference type="PANTHER" id="PTHR10913:SF45">
    <property type="entry name" value="FOLLISTATIN, ISOFORM A-RELATED"/>
    <property type="match status" value="1"/>
</dbReference>
<dbReference type="Proteomes" id="UP000095280">
    <property type="component" value="Unplaced"/>
</dbReference>
<proteinExistence type="predicted"/>
<organism evidence="6 7">
    <name type="scientific">Macrostomum lignano</name>
    <dbReference type="NCBI Taxonomy" id="282301"/>
    <lineage>
        <taxon>Eukaryota</taxon>
        <taxon>Metazoa</taxon>
        <taxon>Spiralia</taxon>
        <taxon>Lophotrochozoa</taxon>
        <taxon>Platyhelminthes</taxon>
        <taxon>Rhabditophora</taxon>
        <taxon>Macrostomorpha</taxon>
        <taxon>Macrostomida</taxon>
        <taxon>Macrostomidae</taxon>
        <taxon>Macrostomum</taxon>
    </lineage>
</organism>
<protein>
    <submittedName>
        <fullName evidence="7">Kazal-like domain-containing protein</fullName>
    </submittedName>
</protein>
<feature type="domain" description="Kazal-like" evidence="5">
    <location>
        <begin position="213"/>
        <end position="283"/>
    </location>
</feature>
<dbReference type="GO" id="GO:0030154">
    <property type="term" value="P:cell differentiation"/>
    <property type="evidence" value="ECO:0007669"/>
    <property type="project" value="TreeGrafter"/>
</dbReference>
<dbReference type="Gene3D" id="3.30.60.30">
    <property type="match status" value="4"/>
</dbReference>
<dbReference type="InterPro" id="IPR050653">
    <property type="entry name" value="Prot_Inhib_GrowthFact_Antg"/>
</dbReference>
<dbReference type="AlphaFoldDB" id="A0A1I8HW96"/>
<dbReference type="InterPro" id="IPR002350">
    <property type="entry name" value="Kazal_dom"/>
</dbReference>
<dbReference type="WBParaSite" id="maker-uti_cns_0008202-snap-gene-0.8-mRNA-1">
    <property type="protein sequence ID" value="maker-uti_cns_0008202-snap-gene-0.8-mRNA-1"/>
    <property type="gene ID" value="maker-uti_cns_0008202-snap-gene-0.8"/>
</dbReference>
<evidence type="ECO:0000256" key="3">
    <source>
        <dbReference type="ARBA" id="ARBA00023157"/>
    </source>
</evidence>
<dbReference type="CDD" id="cd00104">
    <property type="entry name" value="KAZAL_FS"/>
    <property type="match status" value="3"/>
</dbReference>
<keyword evidence="6" id="KW-1185">Reference proteome</keyword>
<evidence type="ECO:0000259" key="5">
    <source>
        <dbReference type="PROSITE" id="PS51465"/>
    </source>
</evidence>
<reference evidence="7" key="1">
    <citation type="submission" date="2016-11" db="UniProtKB">
        <authorList>
            <consortium name="WormBaseParasite"/>
        </authorList>
    </citation>
    <scope>IDENTIFICATION</scope>
</reference>
<sequence>QSPQRPVCGTDGRTYPDQCSLDYESCYSRLNISRLSDGQCPFGVHCQTWCPHEYMECRVDPGSSLSACRCPADCPPVFSPVCGTDEVTYESDCHLRRSACLSGRRGVRPAYRGECDQPLWCIRQRPGGRCPHGGICRVGIVETSVAAAPTWSVRAGCERPECVEPLTLMWLPGAAAAAGEAESRRVCGSDGVTYRSDCHLRQRGLRHSEQQPDSGRVTCPYYGVCTINVRGEPVCQCPNSCLYVNDPVCGTDGLTYTLECDLHSYACNNKLDIRVASKGSCPSPRQQRRRRPSSPFDVSGRRRIESASSDSDGSKPDGVVKKPMKFAQARRSRCRRSDSCSTGSRRWSSAAPSRRPAMRRISDRHCT</sequence>
<evidence type="ECO:0000256" key="1">
    <source>
        <dbReference type="ARBA" id="ARBA00022690"/>
    </source>
</evidence>
<dbReference type="PANTHER" id="PTHR10913">
    <property type="entry name" value="FOLLISTATIN-RELATED"/>
    <property type="match status" value="1"/>
</dbReference>
<dbReference type="SUPFAM" id="SSF100895">
    <property type="entry name" value="Kazal-type serine protease inhibitors"/>
    <property type="match status" value="4"/>
</dbReference>
<dbReference type="GO" id="GO:0004867">
    <property type="term" value="F:serine-type endopeptidase inhibitor activity"/>
    <property type="evidence" value="ECO:0007669"/>
    <property type="project" value="UniProtKB-KW"/>
</dbReference>
<evidence type="ECO:0000313" key="7">
    <source>
        <dbReference type="WBParaSite" id="maker-uti_cns_0008202-snap-gene-0.8-mRNA-1"/>
    </source>
</evidence>
<evidence type="ECO:0000256" key="4">
    <source>
        <dbReference type="SAM" id="MobiDB-lite"/>
    </source>
</evidence>
<accession>A0A1I8HW96</accession>
<keyword evidence="3" id="KW-1015">Disulfide bond</keyword>
<name>A0A1I8HW96_9PLAT</name>
<feature type="domain" description="Kazal-like" evidence="5">
    <location>
        <begin position="62"/>
        <end position="117"/>
    </location>
</feature>
<dbReference type="PROSITE" id="PS51465">
    <property type="entry name" value="KAZAL_2"/>
    <property type="match status" value="3"/>
</dbReference>
<keyword evidence="2" id="KW-0722">Serine protease inhibitor</keyword>
<keyword evidence="1" id="KW-0646">Protease inhibitor</keyword>
<feature type="domain" description="Kazal-like" evidence="5">
    <location>
        <begin position="1"/>
        <end position="42"/>
    </location>
</feature>
<dbReference type="GO" id="GO:0005576">
    <property type="term" value="C:extracellular region"/>
    <property type="evidence" value="ECO:0007669"/>
    <property type="project" value="TreeGrafter"/>
</dbReference>
<dbReference type="SMART" id="SM00280">
    <property type="entry name" value="KAZAL"/>
    <property type="match status" value="4"/>
</dbReference>
<feature type="compositionally biased region" description="Low complexity" evidence="4">
    <location>
        <begin position="339"/>
        <end position="355"/>
    </location>
</feature>
<dbReference type="InterPro" id="IPR036058">
    <property type="entry name" value="Kazal_dom_sf"/>
</dbReference>
<evidence type="ECO:0000313" key="6">
    <source>
        <dbReference type="Proteomes" id="UP000095280"/>
    </source>
</evidence>